<protein>
    <recommendedName>
        <fullName evidence="1">Electron transfer flavoprotein small subunit</fullName>
    </recommendedName>
</protein>
<dbReference type="InterPro" id="IPR014729">
    <property type="entry name" value="Rossmann-like_a/b/a_fold"/>
</dbReference>
<dbReference type="SMART" id="SM00893">
    <property type="entry name" value="ETF"/>
    <property type="match status" value="1"/>
</dbReference>
<organism evidence="3 4">
    <name type="scientific">Neomoorella humiferrea</name>
    <dbReference type="NCBI Taxonomy" id="676965"/>
    <lineage>
        <taxon>Bacteria</taxon>
        <taxon>Bacillati</taxon>
        <taxon>Bacillota</taxon>
        <taxon>Clostridia</taxon>
        <taxon>Neomoorellales</taxon>
        <taxon>Neomoorellaceae</taxon>
        <taxon>Neomoorella</taxon>
    </lineage>
</organism>
<dbReference type="PIRSF" id="PIRSF000090">
    <property type="entry name" value="Beta-ETF"/>
    <property type="match status" value="1"/>
</dbReference>
<proteinExistence type="predicted"/>
<dbReference type="Proteomes" id="UP000238415">
    <property type="component" value="Unassembled WGS sequence"/>
</dbReference>
<dbReference type="InterPro" id="IPR033948">
    <property type="entry name" value="ETF_beta_N"/>
</dbReference>
<feature type="domain" description="Electron transfer flavoprotein alpha/beta-subunit N-terminal" evidence="2">
    <location>
        <begin position="23"/>
        <end position="219"/>
    </location>
</feature>
<evidence type="ECO:0000256" key="1">
    <source>
        <dbReference type="ARBA" id="ARBA00042002"/>
    </source>
</evidence>
<dbReference type="InterPro" id="IPR014730">
    <property type="entry name" value="ETF_a/b_N"/>
</dbReference>
<keyword evidence="4" id="KW-1185">Reference proteome</keyword>
<dbReference type="Pfam" id="PF01012">
    <property type="entry name" value="ETF"/>
    <property type="match status" value="1"/>
</dbReference>
<accession>A0A2T0ATW8</accession>
<dbReference type="SUPFAM" id="SSF52402">
    <property type="entry name" value="Adenine nucleotide alpha hydrolases-like"/>
    <property type="match status" value="1"/>
</dbReference>
<sequence>MLHMVVCVKQVPDTTEVRIDPRTNTLVRAGVPAVINPYDAHAVEAAVQLKEKYGGRVTALSMGPPQAEEVLRRALAMGADEGILLTDRAFAGSDTLATSYILAQAIKRIDKMLPVNLVLCGKQAIDGDTAQVGPGIATRLGFTQLTYCMAIDAIDLEQGYIQVQRKLEGKREIVRGRLPALLTVVKEINELHYASLPALVRAARADIITWGKDDLELDPAQIGLKGSPTSVWRIFAPPARPGGEIIPGKPQEAAAALVEKLVKTKVVADR</sequence>
<dbReference type="GO" id="GO:0009055">
    <property type="term" value="F:electron transfer activity"/>
    <property type="evidence" value="ECO:0007669"/>
    <property type="project" value="InterPro"/>
</dbReference>
<evidence type="ECO:0000313" key="3">
    <source>
        <dbReference type="EMBL" id="PRR73856.1"/>
    </source>
</evidence>
<dbReference type="CDD" id="cd01714">
    <property type="entry name" value="ETF_beta"/>
    <property type="match status" value="1"/>
</dbReference>
<evidence type="ECO:0000259" key="2">
    <source>
        <dbReference type="SMART" id="SM00893"/>
    </source>
</evidence>
<gene>
    <name evidence="3" type="primary">acrB</name>
    <name evidence="3" type="ORF">MOHU_09960</name>
</gene>
<comment type="caution">
    <text evidence="3">The sequence shown here is derived from an EMBL/GenBank/DDBJ whole genome shotgun (WGS) entry which is preliminary data.</text>
</comment>
<evidence type="ECO:0000313" key="4">
    <source>
        <dbReference type="Proteomes" id="UP000238415"/>
    </source>
</evidence>
<name>A0A2T0ATW8_9FIRM</name>
<dbReference type="EMBL" id="PVXM01000015">
    <property type="protein sequence ID" value="PRR73856.1"/>
    <property type="molecule type" value="Genomic_DNA"/>
</dbReference>
<dbReference type="Gene3D" id="3.40.50.620">
    <property type="entry name" value="HUPs"/>
    <property type="match status" value="1"/>
</dbReference>
<dbReference type="PANTHER" id="PTHR21294">
    <property type="entry name" value="ELECTRON TRANSFER FLAVOPROTEIN BETA-SUBUNIT"/>
    <property type="match status" value="1"/>
</dbReference>
<dbReference type="PANTHER" id="PTHR21294:SF17">
    <property type="entry name" value="PROTEIN FIXA"/>
    <property type="match status" value="1"/>
</dbReference>
<dbReference type="AlphaFoldDB" id="A0A2T0ATW8"/>
<dbReference type="InterPro" id="IPR012255">
    <property type="entry name" value="ETF_b"/>
</dbReference>
<reference evidence="3 4" key="1">
    <citation type="submission" date="2018-03" db="EMBL/GenBank/DDBJ databases">
        <title>Genome sequence of Moorella humiferrea DSM 23265.</title>
        <authorList>
            <person name="Poehlein A."/>
            <person name="Daniel R."/>
        </authorList>
    </citation>
    <scope>NUCLEOTIDE SEQUENCE [LARGE SCALE GENOMIC DNA]</scope>
    <source>
        <strain evidence="3 4">DSM 23265</strain>
    </source>
</reference>